<dbReference type="AlphaFoldDB" id="A0A0B4CL08"/>
<dbReference type="STRING" id="172043.RM53_10010"/>
<comment type="caution">
    <text evidence="1">The sequence shown here is derived from an EMBL/GenBank/DDBJ whole genome shotgun (WGS) entry which is preliminary data.</text>
</comment>
<proteinExistence type="predicted"/>
<dbReference type="Proteomes" id="UP000031166">
    <property type="component" value="Unassembled WGS sequence"/>
</dbReference>
<organism evidence="1 2">
    <name type="scientific">Brevundimonas nasdae</name>
    <dbReference type="NCBI Taxonomy" id="172043"/>
    <lineage>
        <taxon>Bacteria</taxon>
        <taxon>Pseudomonadati</taxon>
        <taxon>Pseudomonadota</taxon>
        <taxon>Alphaproteobacteria</taxon>
        <taxon>Caulobacterales</taxon>
        <taxon>Caulobacteraceae</taxon>
        <taxon>Brevundimonas</taxon>
    </lineage>
</organism>
<gene>
    <name evidence="1" type="ORF">RM53_10010</name>
</gene>
<evidence type="ECO:0008006" key="3">
    <source>
        <dbReference type="Google" id="ProtNLM"/>
    </source>
</evidence>
<evidence type="ECO:0000313" key="2">
    <source>
        <dbReference type="Proteomes" id="UP000031166"/>
    </source>
</evidence>
<protein>
    <recommendedName>
        <fullName evidence="3">STAS/SEC14 domain-containing protein</fullName>
    </recommendedName>
</protein>
<evidence type="ECO:0000313" key="1">
    <source>
        <dbReference type="EMBL" id="KIC57157.1"/>
    </source>
</evidence>
<name>A0A0B4CL08_9CAUL</name>
<reference evidence="1 2" key="1">
    <citation type="submission" date="2014-12" db="EMBL/GenBank/DDBJ databases">
        <title>Genome sequencing of Brevundimonas nasdae TPW30.</title>
        <authorList>
            <person name="Tan P.W."/>
            <person name="Chan K.-G."/>
        </authorList>
    </citation>
    <scope>NUCLEOTIDE SEQUENCE [LARGE SCALE GENOMIC DNA]</scope>
    <source>
        <strain evidence="1 2">TPW30</strain>
    </source>
</reference>
<dbReference type="EMBL" id="JWSY01000017">
    <property type="protein sequence ID" value="KIC57157.1"/>
    <property type="molecule type" value="Genomic_DNA"/>
</dbReference>
<sequence length="129" mass="15027">MRYEIDEANRILMLDLVSAGSADRVLKATVDLITQRPELCSWDWIVECEPMTDDATVQHLAKLAEAWGRPPSVEAVTVFVTNDRMLHLWARVLDFQFVRRKHFIERDIDIARRFVARRQSARMAKMNGK</sequence>
<accession>A0A0B4CL08</accession>